<dbReference type="OrthoDB" id="9778910at2"/>
<dbReference type="InterPro" id="IPR000515">
    <property type="entry name" value="MetI-like"/>
</dbReference>
<dbReference type="Gene3D" id="1.10.3720.10">
    <property type="entry name" value="MetI-like"/>
    <property type="match status" value="1"/>
</dbReference>
<dbReference type="Pfam" id="PF00528">
    <property type="entry name" value="BPD_transp_1"/>
    <property type="match status" value="1"/>
</dbReference>
<reference evidence="9 10" key="1">
    <citation type="submission" date="2017-02" db="EMBL/GenBank/DDBJ databases">
        <authorList>
            <person name="Peterson S.W."/>
        </authorList>
    </citation>
    <scope>NUCLEOTIDE SEQUENCE [LARGE SCALE GENOMIC DNA]</scope>
    <source>
        <strain evidence="9 10">DSM 21481</strain>
    </source>
</reference>
<proteinExistence type="inferred from homology"/>
<gene>
    <name evidence="9" type="ORF">SAMN04324258_3066</name>
</gene>
<dbReference type="InterPro" id="IPR035906">
    <property type="entry name" value="MetI-like_sf"/>
</dbReference>
<comment type="similarity">
    <text evidence="7">Belongs to the binding-protein-dependent transport system permease family.</text>
</comment>
<dbReference type="GO" id="GO:0005886">
    <property type="term" value="C:plasma membrane"/>
    <property type="evidence" value="ECO:0007669"/>
    <property type="project" value="UniProtKB-SubCell"/>
</dbReference>
<sequence length="330" mass="34324">MTRYVLRRAGQGLFVLWAAFTVAFFVLYLLPSDPAALVASGGGEVSQVDPAQLAALRAEYGLDRPILVQYGDALLGVLTGDFGDSYVSGAPATTLVAQALPETLKLTGAALAVAVAGGTAVAVASVFPRARFLRQALAVLPPLGVALPTFFVGLVLLQWFSFRVPVFPAIGNEGAISLVLPTITLAVPAGAQLAQVLSRSLRGTLGEPYVETAWAKGASRTRVHLAHALRNAAIPAFTVLGVMVGGLLGGAVVTETVFSRVGLGRLTVQSVNQQDAPVVLAIVAFSALVFVVVTLVVDLVYPLLDPRIELRTPRGASRRAAPQRATAVNA</sequence>
<dbReference type="InterPro" id="IPR045621">
    <property type="entry name" value="BPD_transp_1_N"/>
</dbReference>
<dbReference type="GO" id="GO:0055085">
    <property type="term" value="P:transmembrane transport"/>
    <property type="evidence" value="ECO:0007669"/>
    <property type="project" value="InterPro"/>
</dbReference>
<keyword evidence="10" id="KW-1185">Reference proteome</keyword>
<dbReference type="AlphaFoldDB" id="A0A1T5L775"/>
<evidence type="ECO:0000313" key="9">
    <source>
        <dbReference type="EMBL" id="SKC71877.1"/>
    </source>
</evidence>
<evidence type="ECO:0000256" key="5">
    <source>
        <dbReference type="ARBA" id="ARBA00022989"/>
    </source>
</evidence>
<name>A0A1T5L775_9MICO</name>
<keyword evidence="3" id="KW-1003">Cell membrane</keyword>
<dbReference type="SUPFAM" id="SSF161098">
    <property type="entry name" value="MetI-like"/>
    <property type="match status" value="1"/>
</dbReference>
<dbReference type="PANTHER" id="PTHR43163">
    <property type="entry name" value="DIPEPTIDE TRANSPORT SYSTEM PERMEASE PROTEIN DPPB-RELATED"/>
    <property type="match status" value="1"/>
</dbReference>
<evidence type="ECO:0000256" key="2">
    <source>
        <dbReference type="ARBA" id="ARBA00022448"/>
    </source>
</evidence>
<accession>A0A1T5L775</accession>
<feature type="transmembrane region" description="Helical" evidence="7">
    <location>
        <begin position="174"/>
        <end position="194"/>
    </location>
</feature>
<feature type="domain" description="ABC transmembrane type-1" evidence="8">
    <location>
        <begin position="100"/>
        <end position="301"/>
    </location>
</feature>
<evidence type="ECO:0000256" key="3">
    <source>
        <dbReference type="ARBA" id="ARBA00022475"/>
    </source>
</evidence>
<feature type="transmembrane region" description="Helical" evidence="7">
    <location>
        <begin position="278"/>
        <end position="304"/>
    </location>
</feature>
<dbReference type="CDD" id="cd06261">
    <property type="entry name" value="TM_PBP2"/>
    <property type="match status" value="1"/>
</dbReference>
<evidence type="ECO:0000256" key="7">
    <source>
        <dbReference type="RuleBase" id="RU363032"/>
    </source>
</evidence>
<dbReference type="STRING" id="526729.SAMN04324258_3066"/>
<evidence type="ECO:0000256" key="1">
    <source>
        <dbReference type="ARBA" id="ARBA00004651"/>
    </source>
</evidence>
<keyword evidence="6 7" id="KW-0472">Membrane</keyword>
<evidence type="ECO:0000259" key="8">
    <source>
        <dbReference type="PROSITE" id="PS50928"/>
    </source>
</evidence>
<comment type="subcellular location">
    <subcellularLocation>
        <location evidence="1 7">Cell membrane</location>
        <topology evidence="1 7">Multi-pass membrane protein</topology>
    </subcellularLocation>
</comment>
<evidence type="ECO:0000256" key="4">
    <source>
        <dbReference type="ARBA" id="ARBA00022692"/>
    </source>
</evidence>
<dbReference type="Proteomes" id="UP000189777">
    <property type="component" value="Unassembled WGS sequence"/>
</dbReference>
<evidence type="ECO:0000313" key="10">
    <source>
        <dbReference type="Proteomes" id="UP000189777"/>
    </source>
</evidence>
<feature type="transmembrane region" description="Helical" evidence="7">
    <location>
        <begin position="232"/>
        <end position="258"/>
    </location>
</feature>
<evidence type="ECO:0000256" key="6">
    <source>
        <dbReference type="ARBA" id="ARBA00023136"/>
    </source>
</evidence>
<dbReference type="PANTHER" id="PTHR43163:SF6">
    <property type="entry name" value="DIPEPTIDE TRANSPORT SYSTEM PERMEASE PROTEIN DPPB-RELATED"/>
    <property type="match status" value="1"/>
</dbReference>
<feature type="transmembrane region" description="Helical" evidence="7">
    <location>
        <begin position="106"/>
        <end position="127"/>
    </location>
</feature>
<feature type="transmembrane region" description="Helical" evidence="7">
    <location>
        <begin position="139"/>
        <end position="162"/>
    </location>
</feature>
<feature type="transmembrane region" description="Helical" evidence="7">
    <location>
        <begin position="12"/>
        <end position="30"/>
    </location>
</feature>
<keyword evidence="5 7" id="KW-1133">Transmembrane helix</keyword>
<keyword evidence="4 7" id="KW-0812">Transmembrane</keyword>
<protein>
    <submittedName>
        <fullName evidence="9">Peptide/nickel transport system permease protein</fullName>
    </submittedName>
</protein>
<dbReference type="RefSeq" id="WP_079575323.1">
    <property type="nucleotide sequence ID" value="NZ_FUZQ01000005.1"/>
</dbReference>
<organism evidence="9 10">
    <name type="scientific">Krasilnikoviella flava</name>
    <dbReference type="NCBI Taxonomy" id="526729"/>
    <lineage>
        <taxon>Bacteria</taxon>
        <taxon>Bacillati</taxon>
        <taxon>Actinomycetota</taxon>
        <taxon>Actinomycetes</taxon>
        <taxon>Micrococcales</taxon>
        <taxon>Promicromonosporaceae</taxon>
        <taxon>Krasilnikoviella</taxon>
    </lineage>
</organism>
<keyword evidence="2 7" id="KW-0813">Transport</keyword>
<dbReference type="EMBL" id="FUZQ01000005">
    <property type="protein sequence ID" value="SKC71877.1"/>
    <property type="molecule type" value="Genomic_DNA"/>
</dbReference>
<dbReference type="Pfam" id="PF19300">
    <property type="entry name" value="BPD_transp_1_N"/>
    <property type="match status" value="1"/>
</dbReference>
<dbReference type="PROSITE" id="PS50928">
    <property type="entry name" value="ABC_TM1"/>
    <property type="match status" value="1"/>
</dbReference>